<dbReference type="PANTHER" id="PTHR32432:SF3">
    <property type="entry name" value="ETHANOLAMINE UTILIZATION PROTEIN EUTJ"/>
    <property type="match status" value="1"/>
</dbReference>
<evidence type="ECO:0000313" key="2">
    <source>
        <dbReference type="Proteomes" id="UP000248555"/>
    </source>
</evidence>
<dbReference type="InterPro" id="IPR005883">
    <property type="entry name" value="PilM"/>
</dbReference>
<accession>A0A327YLT7</accession>
<name>A0A327YLT7_9BACL</name>
<dbReference type="InterPro" id="IPR050696">
    <property type="entry name" value="FtsA/MreB"/>
</dbReference>
<dbReference type="Pfam" id="PF11104">
    <property type="entry name" value="PilM_2"/>
    <property type="match status" value="1"/>
</dbReference>
<dbReference type="Gene3D" id="3.30.420.40">
    <property type="match status" value="2"/>
</dbReference>
<dbReference type="PIRSF" id="PIRSF019169">
    <property type="entry name" value="PilM"/>
    <property type="match status" value="1"/>
</dbReference>
<keyword evidence="2" id="KW-1185">Reference proteome</keyword>
<dbReference type="EMBL" id="QLMH01000003">
    <property type="protein sequence ID" value="RAK21382.1"/>
    <property type="molecule type" value="Genomic_DNA"/>
</dbReference>
<dbReference type="RefSeq" id="WP_181502744.1">
    <property type="nucleotide sequence ID" value="NZ_QLMH01000003.1"/>
</dbReference>
<sequence>MKMFKWFQRHQRIANIVMKDHVIRYLELKQTNPLILSRCEERYLPSGIIQEGKIVDEEILATILEECVSDWKIKNRRVRFIVPDPVVVIRSISLPKELEDDEIRSYLFMELGTTIHLPFEEPVFDYTIVERTKEKLVILLFAAPEHIVKSYSELLEEVKLRPIAADISPLCIYRLFHAADQAKKEDHLLLVQVDLSAVNVSAFHQHRPIFMRQLLFEPEFDQWEKKTDAFGSIALEWQGEEEEPLRQLEDVYKEIERVMSFYRFSIQQGNAQISRILLTGDHPYLSQIYAAMRERFDISVDILSENVIASANRKTISPSYHLALGLALKEGTS</sequence>
<organism evidence="1 2">
    <name type="scientific">Paranoxybacillus vitaminiphilus</name>
    <dbReference type="NCBI Taxonomy" id="581036"/>
    <lineage>
        <taxon>Bacteria</taxon>
        <taxon>Bacillati</taxon>
        <taxon>Bacillota</taxon>
        <taxon>Bacilli</taxon>
        <taxon>Bacillales</taxon>
        <taxon>Anoxybacillaceae</taxon>
        <taxon>Paranoxybacillus</taxon>
    </lineage>
</organism>
<dbReference type="Gene3D" id="3.30.1490.300">
    <property type="match status" value="1"/>
</dbReference>
<dbReference type="PANTHER" id="PTHR32432">
    <property type="entry name" value="CELL DIVISION PROTEIN FTSA-RELATED"/>
    <property type="match status" value="1"/>
</dbReference>
<proteinExistence type="predicted"/>
<reference evidence="1 2" key="1">
    <citation type="submission" date="2018-06" db="EMBL/GenBank/DDBJ databases">
        <title>Genomic Encyclopedia of Type Strains, Phase III (KMG-III): the genomes of soil and plant-associated and newly described type strains.</title>
        <authorList>
            <person name="Whitman W."/>
        </authorList>
    </citation>
    <scope>NUCLEOTIDE SEQUENCE [LARGE SCALE GENOMIC DNA]</scope>
    <source>
        <strain evidence="1 2">CGMCC 1.8979</strain>
    </source>
</reference>
<gene>
    <name evidence="1" type="ORF">B0I26_103344</name>
</gene>
<dbReference type="Proteomes" id="UP000248555">
    <property type="component" value="Unassembled WGS sequence"/>
</dbReference>
<comment type="caution">
    <text evidence="1">The sequence shown here is derived from an EMBL/GenBank/DDBJ whole genome shotgun (WGS) entry which is preliminary data.</text>
</comment>
<dbReference type="AlphaFoldDB" id="A0A327YLT7"/>
<protein>
    <submittedName>
        <fullName evidence="1">Type IV pilus assembly protein PilM</fullName>
    </submittedName>
</protein>
<evidence type="ECO:0000313" key="1">
    <source>
        <dbReference type="EMBL" id="RAK21382.1"/>
    </source>
</evidence>